<dbReference type="InterPro" id="IPR006143">
    <property type="entry name" value="RND_pump_MFP"/>
</dbReference>
<feature type="domain" description="Multidrug resistance protein MdtA-like C-terminal permuted SH3" evidence="8">
    <location>
        <begin position="313"/>
        <end position="372"/>
    </location>
</feature>
<dbReference type="Gene3D" id="2.40.30.170">
    <property type="match status" value="1"/>
</dbReference>
<feature type="compositionally biased region" description="Basic residues" evidence="4">
    <location>
        <begin position="409"/>
        <end position="436"/>
    </location>
</feature>
<evidence type="ECO:0000259" key="8">
    <source>
        <dbReference type="Pfam" id="PF25967"/>
    </source>
</evidence>
<protein>
    <submittedName>
        <fullName evidence="9">Efflux RND transporter periplasmic adaptor subunit</fullName>
    </submittedName>
</protein>
<reference evidence="10" key="1">
    <citation type="submission" date="2018-07" db="EMBL/GenBank/DDBJ databases">
        <title>Genome sequencing of Paracoccus sp. SC2-6.</title>
        <authorList>
            <person name="Heo J."/>
            <person name="Kim S.-J."/>
            <person name="Kwon S.-W."/>
        </authorList>
    </citation>
    <scope>NUCLEOTIDE SEQUENCE [LARGE SCALE GENOMIC DNA]</scope>
    <source>
        <strain evidence="10">SC2-6</strain>
    </source>
</reference>
<proteinExistence type="inferred from homology"/>
<organism evidence="9 10">
    <name type="scientific">Paracoccus suum</name>
    <dbReference type="NCBI Taxonomy" id="2259340"/>
    <lineage>
        <taxon>Bacteria</taxon>
        <taxon>Pseudomonadati</taxon>
        <taxon>Pseudomonadota</taxon>
        <taxon>Alphaproteobacteria</taxon>
        <taxon>Rhodobacterales</taxon>
        <taxon>Paracoccaceae</taxon>
        <taxon>Paracoccus</taxon>
    </lineage>
</organism>
<dbReference type="AlphaFoldDB" id="A0A344PG21"/>
<feature type="coiled-coil region" evidence="3">
    <location>
        <begin position="153"/>
        <end position="180"/>
    </location>
</feature>
<evidence type="ECO:0000313" key="10">
    <source>
        <dbReference type="Proteomes" id="UP000252023"/>
    </source>
</evidence>
<dbReference type="GO" id="GO:0046677">
    <property type="term" value="P:response to antibiotic"/>
    <property type="evidence" value="ECO:0007669"/>
    <property type="project" value="TreeGrafter"/>
</dbReference>
<accession>A0A344PG21</accession>
<feature type="compositionally biased region" description="Low complexity" evidence="4">
    <location>
        <begin position="462"/>
        <end position="480"/>
    </location>
</feature>
<dbReference type="EMBL" id="CP030918">
    <property type="protein sequence ID" value="AXC48326.1"/>
    <property type="molecule type" value="Genomic_DNA"/>
</dbReference>
<comment type="subcellular location">
    <subcellularLocation>
        <location evidence="1">Cell envelope</location>
    </subcellularLocation>
</comment>
<dbReference type="InterPro" id="IPR058625">
    <property type="entry name" value="MdtA-like_BSH"/>
</dbReference>
<feature type="region of interest" description="Disordered" evidence="4">
    <location>
        <begin position="392"/>
        <end position="512"/>
    </location>
</feature>
<dbReference type="GO" id="GO:0030313">
    <property type="term" value="C:cell envelope"/>
    <property type="evidence" value="ECO:0007669"/>
    <property type="project" value="UniProtKB-SubCell"/>
</dbReference>
<evidence type="ECO:0000259" key="7">
    <source>
        <dbReference type="Pfam" id="PF25944"/>
    </source>
</evidence>
<feature type="domain" description="Multidrug resistance protein MdtA-like barrel-sandwich hybrid" evidence="6">
    <location>
        <begin position="75"/>
        <end position="217"/>
    </location>
</feature>
<evidence type="ECO:0000256" key="5">
    <source>
        <dbReference type="SAM" id="SignalP"/>
    </source>
</evidence>
<dbReference type="OrthoDB" id="7811737at2"/>
<dbReference type="Gene3D" id="2.40.420.20">
    <property type="match status" value="1"/>
</dbReference>
<comment type="similarity">
    <text evidence="2">Belongs to the membrane fusion protein (MFP) (TC 8.A.1) family.</text>
</comment>
<feature type="signal peptide" evidence="5">
    <location>
        <begin position="1"/>
        <end position="26"/>
    </location>
</feature>
<dbReference type="KEGG" id="pars:DRW48_00105"/>
<dbReference type="InterPro" id="IPR058626">
    <property type="entry name" value="MdtA-like_b-barrel"/>
</dbReference>
<evidence type="ECO:0000256" key="1">
    <source>
        <dbReference type="ARBA" id="ARBA00004196"/>
    </source>
</evidence>
<keyword evidence="10" id="KW-1185">Reference proteome</keyword>
<dbReference type="Pfam" id="PF25967">
    <property type="entry name" value="RND-MFP_C"/>
    <property type="match status" value="1"/>
</dbReference>
<dbReference type="NCBIfam" id="TIGR01730">
    <property type="entry name" value="RND_mfp"/>
    <property type="match status" value="1"/>
</dbReference>
<dbReference type="Pfam" id="PF25917">
    <property type="entry name" value="BSH_RND"/>
    <property type="match status" value="1"/>
</dbReference>
<feature type="domain" description="Multidrug resistance protein MdtA-like beta-barrel" evidence="7">
    <location>
        <begin position="221"/>
        <end position="309"/>
    </location>
</feature>
<dbReference type="Proteomes" id="UP000252023">
    <property type="component" value="Chromosome"/>
</dbReference>
<evidence type="ECO:0000259" key="6">
    <source>
        <dbReference type="Pfam" id="PF25917"/>
    </source>
</evidence>
<keyword evidence="5" id="KW-0732">Signal</keyword>
<feature type="compositionally biased region" description="Pro residues" evidence="4">
    <location>
        <begin position="447"/>
        <end position="461"/>
    </location>
</feature>
<evidence type="ECO:0000256" key="3">
    <source>
        <dbReference type="SAM" id="Coils"/>
    </source>
</evidence>
<dbReference type="Gene3D" id="1.10.287.470">
    <property type="entry name" value="Helix hairpin bin"/>
    <property type="match status" value="1"/>
</dbReference>
<evidence type="ECO:0000313" key="9">
    <source>
        <dbReference type="EMBL" id="AXC48326.1"/>
    </source>
</evidence>
<keyword evidence="3" id="KW-0175">Coiled coil</keyword>
<evidence type="ECO:0000256" key="2">
    <source>
        <dbReference type="ARBA" id="ARBA00009477"/>
    </source>
</evidence>
<dbReference type="GO" id="GO:0022857">
    <property type="term" value="F:transmembrane transporter activity"/>
    <property type="evidence" value="ECO:0007669"/>
    <property type="project" value="InterPro"/>
</dbReference>
<evidence type="ECO:0000256" key="4">
    <source>
        <dbReference type="SAM" id="MobiDB-lite"/>
    </source>
</evidence>
<dbReference type="Gene3D" id="2.40.50.100">
    <property type="match status" value="1"/>
</dbReference>
<dbReference type="Pfam" id="PF25944">
    <property type="entry name" value="Beta-barrel_RND"/>
    <property type="match status" value="1"/>
</dbReference>
<dbReference type="InterPro" id="IPR058627">
    <property type="entry name" value="MdtA-like_C"/>
</dbReference>
<dbReference type="RefSeq" id="WP_114074646.1">
    <property type="nucleotide sequence ID" value="NZ_CP030918.1"/>
</dbReference>
<name>A0A344PG21_9RHOB</name>
<gene>
    <name evidence="9" type="ORF">DRW48_00105</name>
</gene>
<dbReference type="SUPFAM" id="SSF111369">
    <property type="entry name" value="HlyD-like secretion proteins"/>
    <property type="match status" value="1"/>
</dbReference>
<dbReference type="PANTHER" id="PTHR30158">
    <property type="entry name" value="ACRA/E-RELATED COMPONENT OF DRUG EFFLUX TRANSPORTER"/>
    <property type="match status" value="1"/>
</dbReference>
<feature type="chain" id="PRO_5016798154" evidence="5">
    <location>
        <begin position="27"/>
        <end position="512"/>
    </location>
</feature>
<dbReference type="GO" id="GO:0005886">
    <property type="term" value="C:plasma membrane"/>
    <property type="evidence" value="ECO:0007669"/>
    <property type="project" value="TreeGrafter"/>
</dbReference>
<sequence>MTLPRLRFVPRLLLAGAAALALIVPAAPVALGQPAPGQGGPRQGSAAPKQVGFVTAGVSDVPQIVTLPGRAVAYEIATVRPRVGGLVEAITYEPGRPIEAGAPMFRLETETLDAALESARAAEQGATLARDNAQATVTRYRTLENKGVSRVDLQAAEVALSQAEASLIQSRTERQTAELERERAVITAPIAGITSETAVTIGSLVTANQADALATVTRVDPVYVDVAASSSQVLQSRQKIRQGVMTPITPPKLELTLEDGTVYDGTGEVVSTGSTVSPTTGTVDLRLKFANPDRMILPGQFLRVAITLGTIRAVLVPQRATTRLPDGSLAVFVVTEGGRAHRVMLTEQGAWNNSWAVTDGVAAGDRVIVDGLANLRDGQVVEAAEVELDENGVVVASEGGQRPAERVRPAPRKPRPQARHRSRPAGRLAPTRHRPPLRPVPAQALPRPRPNPRNNPPPPPRGRAGAVGWRGRARPSGSRPRPLPRPARRVRPCRISSSFDPSLPGFWRSSPS</sequence>
<dbReference type="PANTHER" id="PTHR30158:SF3">
    <property type="entry name" value="MULTIDRUG EFFLUX PUMP SUBUNIT ACRA-RELATED"/>
    <property type="match status" value="1"/>
</dbReference>